<proteinExistence type="predicted"/>
<dbReference type="Proteomes" id="UP001062846">
    <property type="component" value="Chromosome 1"/>
</dbReference>
<evidence type="ECO:0000313" key="2">
    <source>
        <dbReference type="Proteomes" id="UP001062846"/>
    </source>
</evidence>
<sequence>MNEPLVIDSRNNLRAFQMKGINLVVDLKPAALRKRIRSQSFEDCMSSRESEFVQSSCSSRETRQDQEEIDAELQLITNFGKRLVVKITERDVSFVFFLNFPTFYVTVAAAMEKSISSRDIIQPVTFEFQYVLSELGWSMFFNPNPY</sequence>
<accession>A0ACC0Q3Q2</accession>
<dbReference type="EMBL" id="CM046388">
    <property type="protein sequence ID" value="KAI8571512.1"/>
    <property type="molecule type" value="Genomic_DNA"/>
</dbReference>
<keyword evidence="2" id="KW-1185">Reference proteome</keyword>
<reference evidence="1" key="1">
    <citation type="submission" date="2022-02" db="EMBL/GenBank/DDBJ databases">
        <title>Plant Genome Project.</title>
        <authorList>
            <person name="Zhang R.-G."/>
        </authorList>
    </citation>
    <scope>NUCLEOTIDE SEQUENCE</scope>
    <source>
        <strain evidence="1">AT1</strain>
    </source>
</reference>
<protein>
    <submittedName>
        <fullName evidence="1">Uncharacterized protein</fullName>
    </submittedName>
</protein>
<name>A0ACC0Q3Q2_RHOML</name>
<organism evidence="1 2">
    <name type="scientific">Rhododendron molle</name>
    <name type="common">Chinese azalea</name>
    <name type="synonym">Azalea mollis</name>
    <dbReference type="NCBI Taxonomy" id="49168"/>
    <lineage>
        <taxon>Eukaryota</taxon>
        <taxon>Viridiplantae</taxon>
        <taxon>Streptophyta</taxon>
        <taxon>Embryophyta</taxon>
        <taxon>Tracheophyta</taxon>
        <taxon>Spermatophyta</taxon>
        <taxon>Magnoliopsida</taxon>
        <taxon>eudicotyledons</taxon>
        <taxon>Gunneridae</taxon>
        <taxon>Pentapetalae</taxon>
        <taxon>asterids</taxon>
        <taxon>Ericales</taxon>
        <taxon>Ericaceae</taxon>
        <taxon>Ericoideae</taxon>
        <taxon>Rhodoreae</taxon>
        <taxon>Rhododendron</taxon>
    </lineage>
</organism>
<comment type="caution">
    <text evidence="1">The sequence shown here is derived from an EMBL/GenBank/DDBJ whole genome shotgun (WGS) entry which is preliminary data.</text>
</comment>
<gene>
    <name evidence="1" type="ORF">RHMOL_Rhmol01G0125400</name>
</gene>
<evidence type="ECO:0000313" key="1">
    <source>
        <dbReference type="EMBL" id="KAI8571512.1"/>
    </source>
</evidence>